<sequence>MIQTKYLIIGGGVAGTTAAETIRQNDSEGRIIIVSDEPYRFYSRIMLSKPNWFLGKIPFEKIYLKTPEFYAENKIELLTGKKAIKVFAREKTVALEDGETIIYEKLLLAIGGCARLLAAPGADKKGVYPVRTLDDGKNIIGAVKTAKQAVCVGGGFVSFEMADMLKQAGLEVTVLLREPYYWANLLDEEAGAMIEEVMTKAGTLIFKNEEVLEVLGGESVEAILTKSGKNIPCQIVIAGIGLFCPVDGLRLEGVETKRGIITDEYLETSAKDIWAAGDAAEFQDVILEERPQVGTWANAQAQGRTAGLSMTGKKTKFELLSSYATSGFGLKIAFIGDARPSPDKEIIKRGSKQGGALGRLFLRNNKLIGGILFNRTDELAPLSKLIVSKADLSQNKNNLADPNFDLKQLLESGK</sequence>
<dbReference type="SUPFAM" id="SSF55424">
    <property type="entry name" value="FAD/NAD-linked reductases, dimerisation (C-terminal) domain"/>
    <property type="match status" value="1"/>
</dbReference>
<protein>
    <submittedName>
        <fullName evidence="6">NAD(P)H-nitrite reductase</fullName>
    </submittedName>
</protein>
<name>A0A0G1NEY6_9BACT</name>
<dbReference type="PRINTS" id="PR00368">
    <property type="entry name" value="FADPNR"/>
</dbReference>
<dbReference type="InterPro" id="IPR050260">
    <property type="entry name" value="FAD-bd_OxRdtase"/>
</dbReference>
<reference evidence="6 7" key="1">
    <citation type="journal article" date="2015" name="Nature">
        <title>rRNA introns, odd ribosomes, and small enigmatic genomes across a large radiation of phyla.</title>
        <authorList>
            <person name="Brown C.T."/>
            <person name="Hug L.A."/>
            <person name="Thomas B.C."/>
            <person name="Sharon I."/>
            <person name="Castelle C.J."/>
            <person name="Singh A."/>
            <person name="Wilkins M.J."/>
            <person name="Williams K.H."/>
            <person name="Banfield J.F."/>
        </authorList>
    </citation>
    <scope>NUCLEOTIDE SEQUENCE [LARGE SCALE GENOMIC DNA]</scope>
</reference>
<dbReference type="Gene3D" id="3.30.390.30">
    <property type="match status" value="1"/>
</dbReference>
<evidence type="ECO:0000256" key="3">
    <source>
        <dbReference type="ARBA" id="ARBA00022827"/>
    </source>
</evidence>
<dbReference type="SUPFAM" id="SSF51905">
    <property type="entry name" value="FAD/NAD(P)-binding domain"/>
    <property type="match status" value="2"/>
</dbReference>
<dbReference type="InterPro" id="IPR028202">
    <property type="entry name" value="Reductase_C"/>
</dbReference>
<dbReference type="PANTHER" id="PTHR43429">
    <property type="entry name" value="PYRIDINE NUCLEOTIDE-DISULFIDE OXIDOREDUCTASE DOMAIN-CONTAINING"/>
    <property type="match status" value="1"/>
</dbReference>
<dbReference type="AlphaFoldDB" id="A0A0G1NEY6"/>
<evidence type="ECO:0000256" key="1">
    <source>
        <dbReference type="ARBA" id="ARBA00001974"/>
    </source>
</evidence>
<comment type="caution">
    <text evidence="6">The sequence shown here is derived from an EMBL/GenBank/DDBJ whole genome shotgun (WGS) entry which is preliminary data.</text>
</comment>
<gene>
    <name evidence="6" type="ORF">UX27_C0015G0002</name>
</gene>
<dbReference type="InterPro" id="IPR036188">
    <property type="entry name" value="FAD/NAD-bd_sf"/>
</dbReference>
<evidence type="ECO:0000313" key="7">
    <source>
        <dbReference type="Proteomes" id="UP000034644"/>
    </source>
</evidence>
<dbReference type="EMBL" id="LCLO01000015">
    <property type="protein sequence ID" value="KKU18932.1"/>
    <property type="molecule type" value="Genomic_DNA"/>
</dbReference>
<evidence type="ECO:0000259" key="4">
    <source>
        <dbReference type="Pfam" id="PF07992"/>
    </source>
</evidence>
<feature type="domain" description="Reductase C-terminal" evidence="5">
    <location>
        <begin position="328"/>
        <end position="410"/>
    </location>
</feature>
<dbReference type="Gene3D" id="3.50.50.60">
    <property type="entry name" value="FAD/NAD(P)-binding domain"/>
    <property type="match status" value="2"/>
</dbReference>
<dbReference type="GO" id="GO:0016491">
    <property type="term" value="F:oxidoreductase activity"/>
    <property type="evidence" value="ECO:0007669"/>
    <property type="project" value="InterPro"/>
</dbReference>
<keyword evidence="3" id="KW-0274">FAD</keyword>
<proteinExistence type="predicted"/>
<comment type="cofactor">
    <cofactor evidence="1">
        <name>FAD</name>
        <dbReference type="ChEBI" id="CHEBI:57692"/>
    </cofactor>
</comment>
<evidence type="ECO:0000259" key="5">
    <source>
        <dbReference type="Pfam" id="PF14759"/>
    </source>
</evidence>
<dbReference type="InterPro" id="IPR023753">
    <property type="entry name" value="FAD/NAD-binding_dom"/>
</dbReference>
<organism evidence="6 7">
    <name type="scientific">Candidatus Azambacteria bacterium GW2011_GWA2_45_90</name>
    <dbReference type="NCBI Taxonomy" id="1618614"/>
    <lineage>
        <taxon>Bacteria</taxon>
        <taxon>Candidatus Azamiibacteriota</taxon>
    </lineage>
</organism>
<dbReference type="InterPro" id="IPR016156">
    <property type="entry name" value="FAD/NAD-linked_Rdtase_dimer_sf"/>
</dbReference>
<dbReference type="Pfam" id="PF07992">
    <property type="entry name" value="Pyr_redox_2"/>
    <property type="match status" value="1"/>
</dbReference>
<dbReference type="Proteomes" id="UP000034644">
    <property type="component" value="Unassembled WGS sequence"/>
</dbReference>
<accession>A0A0G1NEY6</accession>
<evidence type="ECO:0000256" key="2">
    <source>
        <dbReference type="ARBA" id="ARBA00022630"/>
    </source>
</evidence>
<feature type="domain" description="FAD/NAD(P)-binding" evidence="4">
    <location>
        <begin position="5"/>
        <end position="303"/>
    </location>
</feature>
<keyword evidence="2" id="KW-0285">Flavoprotein</keyword>
<dbReference type="Pfam" id="PF14759">
    <property type="entry name" value="Reductase_C"/>
    <property type="match status" value="1"/>
</dbReference>
<dbReference type="PANTHER" id="PTHR43429:SF3">
    <property type="entry name" value="NITRITE REDUCTASE [NAD(P)H]"/>
    <property type="match status" value="1"/>
</dbReference>
<evidence type="ECO:0000313" key="6">
    <source>
        <dbReference type="EMBL" id="KKU18932.1"/>
    </source>
</evidence>
<dbReference type="PRINTS" id="PR00411">
    <property type="entry name" value="PNDRDTASEI"/>
</dbReference>